<dbReference type="Proteomes" id="UP000033452">
    <property type="component" value="Unassembled WGS sequence"/>
</dbReference>
<accession>A0A0F4QKW2</accession>
<evidence type="ECO:0000313" key="1">
    <source>
        <dbReference type="EMBL" id="KJZ07929.1"/>
    </source>
</evidence>
<comment type="caution">
    <text evidence="1">The sequence shown here is derived from an EMBL/GenBank/DDBJ whole genome shotgun (WGS) entry which is preliminary data.</text>
</comment>
<keyword evidence="2" id="KW-1185">Reference proteome</keyword>
<dbReference type="AlphaFoldDB" id="A0A0F4QKW2"/>
<proteinExistence type="predicted"/>
<gene>
    <name evidence="1" type="ORF">TW77_13760</name>
</gene>
<organism evidence="1 2">
    <name type="scientific">Pseudoalteromonas rubra</name>
    <dbReference type="NCBI Taxonomy" id="43658"/>
    <lineage>
        <taxon>Bacteria</taxon>
        <taxon>Pseudomonadati</taxon>
        <taxon>Pseudomonadota</taxon>
        <taxon>Gammaproteobacteria</taxon>
        <taxon>Alteromonadales</taxon>
        <taxon>Pseudoalteromonadaceae</taxon>
        <taxon>Pseudoalteromonas</taxon>
    </lineage>
</organism>
<sequence length="98" mass="10983">MALDLHIMENGQPKEWIYAIDSERWSLFNEAFEIFKAKTGLVIDQYSDTKFSSGLQNLIDILNSVAPQYGNSADLFSEFISVLESAESNGKNVIFVGD</sequence>
<dbReference type="EMBL" id="JXYA01000031">
    <property type="protein sequence ID" value="KJZ07929.1"/>
    <property type="molecule type" value="Genomic_DNA"/>
</dbReference>
<evidence type="ECO:0000313" key="2">
    <source>
        <dbReference type="Proteomes" id="UP000033452"/>
    </source>
</evidence>
<dbReference type="RefSeq" id="WP_046005561.1">
    <property type="nucleotide sequence ID" value="NZ_JXYA01000031.1"/>
</dbReference>
<protein>
    <submittedName>
        <fullName evidence="1">Uncharacterized protein</fullName>
    </submittedName>
</protein>
<name>A0A0F4QKW2_9GAMM</name>
<dbReference type="OrthoDB" id="7620156at2"/>
<reference evidence="1 2" key="1">
    <citation type="journal article" date="2015" name="BMC Genomics">
        <title>Genome mining reveals unlocked bioactive potential of marine Gram-negative bacteria.</title>
        <authorList>
            <person name="Machado H."/>
            <person name="Sonnenschein E.C."/>
            <person name="Melchiorsen J."/>
            <person name="Gram L."/>
        </authorList>
    </citation>
    <scope>NUCLEOTIDE SEQUENCE [LARGE SCALE GENOMIC DNA]</scope>
    <source>
        <strain evidence="1 2">S2471</strain>
    </source>
</reference>
<dbReference type="PATRIC" id="fig|43658.5.peg.2903"/>